<gene>
    <name evidence="2" type="ORF">EVAR_45959_1</name>
</gene>
<keyword evidence="3" id="KW-1185">Reference proteome</keyword>
<name>A0A4C1YKW0_EUMVA</name>
<feature type="region of interest" description="Disordered" evidence="1">
    <location>
        <begin position="69"/>
        <end position="94"/>
    </location>
</feature>
<evidence type="ECO:0000256" key="1">
    <source>
        <dbReference type="SAM" id="MobiDB-lite"/>
    </source>
</evidence>
<reference evidence="2 3" key="1">
    <citation type="journal article" date="2019" name="Commun. Biol.">
        <title>The bagworm genome reveals a unique fibroin gene that provides high tensile strength.</title>
        <authorList>
            <person name="Kono N."/>
            <person name="Nakamura H."/>
            <person name="Ohtoshi R."/>
            <person name="Tomita M."/>
            <person name="Numata K."/>
            <person name="Arakawa K."/>
        </authorList>
    </citation>
    <scope>NUCLEOTIDE SEQUENCE [LARGE SCALE GENOMIC DNA]</scope>
</reference>
<feature type="compositionally biased region" description="Polar residues" evidence="1">
    <location>
        <begin position="74"/>
        <end position="84"/>
    </location>
</feature>
<evidence type="ECO:0000313" key="3">
    <source>
        <dbReference type="Proteomes" id="UP000299102"/>
    </source>
</evidence>
<sequence length="94" mass="10757">MSDNHYNRCPVRVKNVKRTRLLRHTFLPYLNATRRSPPDALPLNLHDAQSRTTFNYRWSATFARSAARPVPSHVATSSSRSSLKNLPCQPLLDL</sequence>
<comment type="caution">
    <text evidence="2">The sequence shown here is derived from an EMBL/GenBank/DDBJ whole genome shotgun (WGS) entry which is preliminary data.</text>
</comment>
<dbReference type="Proteomes" id="UP000299102">
    <property type="component" value="Unassembled WGS sequence"/>
</dbReference>
<protein>
    <submittedName>
        <fullName evidence="2">Uncharacterized protein</fullName>
    </submittedName>
</protein>
<organism evidence="2 3">
    <name type="scientific">Eumeta variegata</name>
    <name type="common">Bagworm moth</name>
    <name type="synonym">Eumeta japonica</name>
    <dbReference type="NCBI Taxonomy" id="151549"/>
    <lineage>
        <taxon>Eukaryota</taxon>
        <taxon>Metazoa</taxon>
        <taxon>Ecdysozoa</taxon>
        <taxon>Arthropoda</taxon>
        <taxon>Hexapoda</taxon>
        <taxon>Insecta</taxon>
        <taxon>Pterygota</taxon>
        <taxon>Neoptera</taxon>
        <taxon>Endopterygota</taxon>
        <taxon>Lepidoptera</taxon>
        <taxon>Glossata</taxon>
        <taxon>Ditrysia</taxon>
        <taxon>Tineoidea</taxon>
        <taxon>Psychidae</taxon>
        <taxon>Oiketicinae</taxon>
        <taxon>Eumeta</taxon>
    </lineage>
</organism>
<accession>A0A4C1YKW0</accession>
<proteinExistence type="predicted"/>
<dbReference type="AlphaFoldDB" id="A0A4C1YKW0"/>
<dbReference type="EMBL" id="BGZK01001316">
    <property type="protein sequence ID" value="GBP77051.1"/>
    <property type="molecule type" value="Genomic_DNA"/>
</dbReference>
<evidence type="ECO:0000313" key="2">
    <source>
        <dbReference type="EMBL" id="GBP77051.1"/>
    </source>
</evidence>